<dbReference type="InterPro" id="IPR046537">
    <property type="entry name" value="DUF6602"/>
</dbReference>
<dbReference type="Proteomes" id="UP001519288">
    <property type="component" value="Unassembled WGS sequence"/>
</dbReference>
<name>A0ABS4JBJ4_9BACL</name>
<accession>A0ABS4JBJ4</accession>
<evidence type="ECO:0000259" key="1">
    <source>
        <dbReference type="Pfam" id="PF20247"/>
    </source>
</evidence>
<protein>
    <recommendedName>
        <fullName evidence="1">DUF6602 domain-containing protein</fullName>
    </recommendedName>
</protein>
<organism evidence="2 3">
    <name type="scientific">Paenibacillus shirakamiensis</name>
    <dbReference type="NCBI Taxonomy" id="1265935"/>
    <lineage>
        <taxon>Bacteria</taxon>
        <taxon>Bacillati</taxon>
        <taxon>Bacillota</taxon>
        <taxon>Bacilli</taxon>
        <taxon>Bacillales</taxon>
        <taxon>Paenibacillaceae</taxon>
        <taxon>Paenibacillus</taxon>
    </lineage>
</organism>
<reference evidence="2 3" key="1">
    <citation type="submission" date="2021-03" db="EMBL/GenBank/DDBJ databases">
        <title>Genomic Encyclopedia of Type Strains, Phase IV (KMG-IV): sequencing the most valuable type-strain genomes for metagenomic binning, comparative biology and taxonomic classification.</title>
        <authorList>
            <person name="Goeker M."/>
        </authorList>
    </citation>
    <scope>NUCLEOTIDE SEQUENCE [LARGE SCALE GENOMIC DNA]</scope>
    <source>
        <strain evidence="2 3">DSM 26806</strain>
    </source>
</reference>
<dbReference type="CDD" id="cd21173">
    <property type="entry name" value="NucC-like"/>
    <property type="match status" value="1"/>
</dbReference>
<feature type="domain" description="DUF6602" evidence="1">
    <location>
        <begin position="31"/>
        <end position="122"/>
    </location>
</feature>
<dbReference type="Pfam" id="PF20247">
    <property type="entry name" value="DUF6602"/>
    <property type="match status" value="1"/>
</dbReference>
<keyword evidence="3" id="KW-1185">Reference proteome</keyword>
<evidence type="ECO:0000313" key="3">
    <source>
        <dbReference type="Proteomes" id="UP001519288"/>
    </source>
</evidence>
<evidence type="ECO:0000313" key="2">
    <source>
        <dbReference type="EMBL" id="MBP1999085.1"/>
    </source>
</evidence>
<gene>
    <name evidence="2" type="ORF">J2Z69_000104</name>
</gene>
<comment type="caution">
    <text evidence="2">The sequence shown here is derived from an EMBL/GenBank/DDBJ whole genome shotgun (WGS) entry which is preliminary data.</text>
</comment>
<dbReference type="EMBL" id="JAGGLD010000001">
    <property type="protein sequence ID" value="MBP1999085.1"/>
    <property type="molecule type" value="Genomic_DNA"/>
</dbReference>
<sequence length="301" mass="33940">MSSNNEKSAMELISSNYQKLNKMMSEEIDMASSHDGVSGSNREVMWMNFFRNIIPLKYSLAQGVIIIDSENRRSSEVDIAVYDEQYTPYVFQYNTLKFIPIEAVAIVIECKSKKLNIDDLELWANSIKKLQPVPSGLARIFSGFVTGDTNTMQPRTRPIRILASNFQRVNNSTLSKTVKGLEKSFDFILLKQLESSTTDGGQEYKLKVPFEDNTLGWWGRQLNGIGEAEEIGKGGHVIEALKQPLSDLRIPNNDLLSLNFQLNQLLMLINNPMLFPHFAYARTFAKLTANSTEVPEGSILS</sequence>
<dbReference type="RefSeq" id="WP_209858227.1">
    <property type="nucleotide sequence ID" value="NZ_JAGGLD010000001.1"/>
</dbReference>
<proteinExistence type="predicted"/>